<dbReference type="InterPro" id="IPR011009">
    <property type="entry name" value="Kinase-like_dom_sf"/>
</dbReference>
<dbReference type="Pfam" id="PF07714">
    <property type="entry name" value="PK_Tyr_Ser-Thr"/>
    <property type="match status" value="1"/>
</dbReference>
<dbReference type="InterPro" id="IPR000719">
    <property type="entry name" value="Prot_kinase_dom"/>
</dbReference>
<evidence type="ECO:0000313" key="7">
    <source>
        <dbReference type="EMBL" id="EXX60373.1"/>
    </source>
</evidence>
<proteinExistence type="predicted"/>
<dbReference type="Gene3D" id="1.10.510.10">
    <property type="entry name" value="Transferase(Phosphotransferase) domain 1"/>
    <property type="match status" value="1"/>
</dbReference>
<dbReference type="GO" id="GO:0004674">
    <property type="term" value="F:protein serine/threonine kinase activity"/>
    <property type="evidence" value="ECO:0007669"/>
    <property type="project" value="TreeGrafter"/>
</dbReference>
<evidence type="ECO:0000256" key="3">
    <source>
        <dbReference type="ARBA" id="ARBA00022777"/>
    </source>
</evidence>
<evidence type="ECO:0000256" key="4">
    <source>
        <dbReference type="ARBA" id="ARBA00022840"/>
    </source>
</evidence>
<sequence length="779" mass="90042">MEIVNANDENSFDPTPRLKSSPIPIKFISFNMWDENCIYCGEKYIRTLLCSWQKYCKKCLSRYINDITDNNIYLDVHYIMDLECSEHEIVNRTQVPQSIQECCGNCVSILYFKQIDGNPISNDGTDKNISTLYNKVIESERNCKLCGKSSYQGTDEWTKLCSLCSDCYLISFELIESTLVKKQISILYLPWWRNKSRDCNICHSKLTVTSDCQKYCVKCFVFYVGCRYCLTTNILFGPTDQSQCKKCKRISLIVNSSEYSGLDDFIINNIIHDNLYNLEMKKFKDIVKNIDKYFISYDILRSIFSIKFQKRKSRIGPIFWISFSQFTDVEEIAKGGYGIIYKATWSSKNETVILKRFENSKNIGKYFLNELKSCQHCFKFYGSYIIETYGVTKDPESEDYILVMKYAPNGDLHKYLQKNFTNLTWNNKKLLILYDISKGLETIHNKKFMHRDFHSGNILCDSGSGYSKNKYKHDQLRIGDLGLSQAVNNKSSNNEIYGVIPYIAPEIFKGSEFSKEADIYSFGMIMWELTTGCKPFNNVKHDHHLIYKILDGERPKITEDTPECYANLMKSCWDADPKKRPSIKDIRLTFGRWTFKNVNEEEFEQAEAKRKKMIESKKIGPEFAEKRHSGAIYTSRPLSALISKCSSIYSSSISFGKRDSNYISELKDDKDTESLSSQNLNFANQKFSTSLNSNYISEELKFDILDDESLSSQDLNSTIQNLDSKYISAELELDINTEGLSSQNSSSTIQNFSTSSKKRRNKVGTHDESGKRIKTSFNL</sequence>
<dbReference type="AlphaFoldDB" id="A0A015M0E0"/>
<evidence type="ECO:0000259" key="6">
    <source>
        <dbReference type="PROSITE" id="PS50011"/>
    </source>
</evidence>
<protein>
    <submittedName>
        <fullName evidence="7">Cdc15p</fullName>
    </submittedName>
</protein>
<dbReference type="SUPFAM" id="SSF56112">
    <property type="entry name" value="Protein kinase-like (PK-like)"/>
    <property type="match status" value="1"/>
</dbReference>
<dbReference type="PROSITE" id="PS50011">
    <property type="entry name" value="PROTEIN_KINASE_DOM"/>
    <property type="match status" value="1"/>
</dbReference>
<keyword evidence="1" id="KW-0808">Transferase</keyword>
<dbReference type="HOGENOM" id="CLU_000288_7_34_1"/>
<evidence type="ECO:0000256" key="5">
    <source>
        <dbReference type="SAM" id="MobiDB-lite"/>
    </source>
</evidence>
<accession>A0A015M0E0</accession>
<dbReference type="InterPro" id="IPR001245">
    <property type="entry name" value="Ser-Thr/Tyr_kinase_cat_dom"/>
</dbReference>
<organism evidence="7 8">
    <name type="scientific">Rhizophagus irregularis (strain DAOM 197198w)</name>
    <name type="common">Glomus intraradices</name>
    <dbReference type="NCBI Taxonomy" id="1432141"/>
    <lineage>
        <taxon>Eukaryota</taxon>
        <taxon>Fungi</taxon>
        <taxon>Fungi incertae sedis</taxon>
        <taxon>Mucoromycota</taxon>
        <taxon>Glomeromycotina</taxon>
        <taxon>Glomeromycetes</taxon>
        <taxon>Glomerales</taxon>
        <taxon>Glomeraceae</taxon>
        <taxon>Rhizophagus</taxon>
    </lineage>
</organism>
<feature type="domain" description="Protein kinase" evidence="6">
    <location>
        <begin position="326"/>
        <end position="590"/>
    </location>
</feature>
<name>A0A015M0E0_RHIIW</name>
<keyword evidence="4" id="KW-0067">ATP-binding</keyword>
<dbReference type="InterPro" id="IPR051681">
    <property type="entry name" value="Ser/Thr_Kinases-Pseudokinases"/>
</dbReference>
<keyword evidence="3" id="KW-0418">Kinase</keyword>
<keyword evidence="8" id="KW-1185">Reference proteome</keyword>
<feature type="compositionally biased region" description="Low complexity" evidence="5">
    <location>
        <begin position="741"/>
        <end position="755"/>
    </location>
</feature>
<gene>
    <name evidence="7" type="ORF">RirG_180440</name>
</gene>
<feature type="region of interest" description="Disordered" evidence="5">
    <location>
        <begin position="740"/>
        <end position="779"/>
    </location>
</feature>
<dbReference type="EMBL" id="JEMT01025943">
    <property type="protein sequence ID" value="EXX60373.1"/>
    <property type="molecule type" value="Genomic_DNA"/>
</dbReference>
<evidence type="ECO:0000256" key="1">
    <source>
        <dbReference type="ARBA" id="ARBA00022679"/>
    </source>
</evidence>
<dbReference type="Proteomes" id="UP000022910">
    <property type="component" value="Unassembled WGS sequence"/>
</dbReference>
<evidence type="ECO:0000313" key="8">
    <source>
        <dbReference type="Proteomes" id="UP000022910"/>
    </source>
</evidence>
<dbReference type="PANTHER" id="PTHR44329:SF288">
    <property type="entry name" value="MITOGEN-ACTIVATED PROTEIN KINASE KINASE KINASE 20"/>
    <property type="match status" value="1"/>
</dbReference>
<comment type="caution">
    <text evidence="7">The sequence shown here is derived from an EMBL/GenBank/DDBJ whole genome shotgun (WGS) entry which is preliminary data.</text>
</comment>
<dbReference type="GO" id="GO:0005524">
    <property type="term" value="F:ATP binding"/>
    <property type="evidence" value="ECO:0007669"/>
    <property type="project" value="UniProtKB-KW"/>
</dbReference>
<dbReference type="PANTHER" id="PTHR44329">
    <property type="entry name" value="SERINE/THREONINE-PROTEIN KINASE TNNI3K-RELATED"/>
    <property type="match status" value="1"/>
</dbReference>
<reference evidence="7 8" key="1">
    <citation type="submission" date="2014-02" db="EMBL/GenBank/DDBJ databases">
        <title>Single nucleus genome sequencing reveals high similarity among nuclei of an endomycorrhizal fungus.</title>
        <authorList>
            <person name="Lin K."/>
            <person name="Geurts R."/>
            <person name="Zhang Z."/>
            <person name="Limpens E."/>
            <person name="Saunders D.G."/>
            <person name="Mu D."/>
            <person name="Pang E."/>
            <person name="Cao H."/>
            <person name="Cha H."/>
            <person name="Lin T."/>
            <person name="Zhou Q."/>
            <person name="Shang Y."/>
            <person name="Li Y."/>
            <person name="Ivanov S."/>
            <person name="Sharma T."/>
            <person name="Velzen R.V."/>
            <person name="Ruijter N.D."/>
            <person name="Aanen D.K."/>
            <person name="Win J."/>
            <person name="Kamoun S."/>
            <person name="Bisseling T."/>
            <person name="Huang S."/>
        </authorList>
    </citation>
    <scope>NUCLEOTIDE SEQUENCE [LARGE SCALE GENOMIC DNA]</scope>
    <source>
        <strain evidence="8">DAOM197198w</strain>
    </source>
</reference>
<keyword evidence="2" id="KW-0547">Nucleotide-binding</keyword>
<evidence type="ECO:0000256" key="2">
    <source>
        <dbReference type="ARBA" id="ARBA00022741"/>
    </source>
</evidence>
<dbReference type="PRINTS" id="PR00109">
    <property type="entry name" value="TYRKINASE"/>
</dbReference>